<dbReference type="EMBL" id="SPNV01000113">
    <property type="protein sequence ID" value="KAF5860964.1"/>
    <property type="molecule type" value="Genomic_DNA"/>
</dbReference>
<dbReference type="InterPro" id="IPR014010">
    <property type="entry name" value="REJ_dom"/>
</dbReference>
<gene>
    <name evidence="2" type="ORF">ETB97_000874</name>
</gene>
<evidence type="ECO:0000259" key="1">
    <source>
        <dbReference type="PROSITE" id="PS51111"/>
    </source>
</evidence>
<dbReference type="AlphaFoldDB" id="A0A8H6A4P4"/>
<comment type="caution">
    <text evidence="2">The sequence shown here is derived from an EMBL/GenBank/DDBJ whole genome shotgun (WGS) entry which is preliminary data.</text>
</comment>
<reference evidence="2 3" key="1">
    <citation type="submission" date="2019-04" db="EMBL/GenBank/DDBJ databases">
        <title>Aspergillus burnettii sp. nov., novel species from soil in southeast Queensland.</title>
        <authorList>
            <person name="Gilchrist C.L.M."/>
            <person name="Pitt J.I."/>
            <person name="Lange L."/>
            <person name="Lacey H.J."/>
            <person name="Vuong D."/>
            <person name="Midgley D.J."/>
            <person name="Greenfield P."/>
            <person name="Bradbury M."/>
            <person name="Lacey E."/>
            <person name="Busk P.K."/>
            <person name="Pilgaard B."/>
            <person name="Chooi Y.H."/>
            <person name="Piggott A.M."/>
        </authorList>
    </citation>
    <scope>NUCLEOTIDE SEQUENCE [LARGE SCALE GENOMIC DNA]</scope>
    <source>
        <strain evidence="2 3">FRR 5400</strain>
    </source>
</reference>
<protein>
    <recommendedName>
        <fullName evidence="1">REJ domain-containing protein</fullName>
    </recommendedName>
</protein>
<sequence length="114" mass="12520">MLNPLLIPHRNPESLSIHFNPPPNTPLCRFLALINNHPSHRPQNPLTTTTRMVFTYPSSPRSSDEQLPLPTGEAWASCAAVELVGSPRGRERPSVCYGDPSGSVSMVVMFEAEV</sequence>
<feature type="domain" description="REJ" evidence="1">
    <location>
        <begin position="1"/>
        <end position="57"/>
    </location>
</feature>
<organism evidence="2 3">
    <name type="scientific">Petromyces alliaceus</name>
    <name type="common">Aspergillus alliaceus</name>
    <dbReference type="NCBI Taxonomy" id="209559"/>
    <lineage>
        <taxon>Eukaryota</taxon>
        <taxon>Fungi</taxon>
        <taxon>Dikarya</taxon>
        <taxon>Ascomycota</taxon>
        <taxon>Pezizomycotina</taxon>
        <taxon>Eurotiomycetes</taxon>
        <taxon>Eurotiomycetidae</taxon>
        <taxon>Eurotiales</taxon>
        <taxon>Aspergillaceae</taxon>
        <taxon>Aspergillus</taxon>
        <taxon>Aspergillus subgen. Circumdati</taxon>
    </lineage>
</organism>
<dbReference type="PROSITE" id="PS51111">
    <property type="entry name" value="REJ"/>
    <property type="match status" value="1"/>
</dbReference>
<dbReference type="Proteomes" id="UP000541154">
    <property type="component" value="Unassembled WGS sequence"/>
</dbReference>
<accession>A0A8H6A4P4</accession>
<evidence type="ECO:0000313" key="2">
    <source>
        <dbReference type="EMBL" id="KAF5860964.1"/>
    </source>
</evidence>
<keyword evidence="3" id="KW-1185">Reference proteome</keyword>
<proteinExistence type="predicted"/>
<evidence type="ECO:0000313" key="3">
    <source>
        <dbReference type="Proteomes" id="UP000541154"/>
    </source>
</evidence>
<dbReference type="GO" id="GO:0016020">
    <property type="term" value="C:membrane"/>
    <property type="evidence" value="ECO:0007669"/>
    <property type="project" value="UniProtKB-SubCell"/>
</dbReference>
<name>A0A8H6A4P4_PETAA</name>